<dbReference type="AlphaFoldDB" id="A0A2B7Y5S3"/>
<proteinExistence type="predicted"/>
<comment type="caution">
    <text evidence="3">The sequence shown here is derived from an EMBL/GenBank/DDBJ whole genome shotgun (WGS) entry which is preliminary data.</text>
</comment>
<keyword evidence="4" id="KW-1185">Reference proteome</keyword>
<evidence type="ECO:0000313" key="4">
    <source>
        <dbReference type="Proteomes" id="UP000223968"/>
    </source>
</evidence>
<gene>
    <name evidence="3" type="ORF">AJ79_01661</name>
</gene>
<dbReference type="GO" id="GO:0006508">
    <property type="term" value="P:proteolysis"/>
    <property type="evidence" value="ECO:0007669"/>
    <property type="project" value="InterPro"/>
</dbReference>
<dbReference type="GO" id="GO:0008236">
    <property type="term" value="F:serine-type peptidase activity"/>
    <property type="evidence" value="ECO:0007669"/>
    <property type="project" value="InterPro"/>
</dbReference>
<protein>
    <recommendedName>
        <fullName evidence="2">Peptidase S9 prolyl oligopeptidase catalytic domain-containing protein</fullName>
    </recommendedName>
</protein>
<evidence type="ECO:0000313" key="3">
    <source>
        <dbReference type="EMBL" id="PGH16555.1"/>
    </source>
</evidence>
<keyword evidence="1" id="KW-0732">Signal</keyword>
<dbReference type="PANTHER" id="PTHR43037">
    <property type="entry name" value="UNNAMED PRODUCT-RELATED"/>
    <property type="match status" value="1"/>
</dbReference>
<dbReference type="InterPro" id="IPR050955">
    <property type="entry name" value="Plant_Biomass_Hydrol_Est"/>
</dbReference>
<feature type="domain" description="Peptidase S9 prolyl oligopeptidase catalytic" evidence="2">
    <location>
        <begin position="407"/>
        <end position="565"/>
    </location>
</feature>
<accession>A0A2B7Y5S3</accession>
<reference evidence="3 4" key="1">
    <citation type="submission" date="2017-10" db="EMBL/GenBank/DDBJ databases">
        <title>Comparative genomics in systemic dimorphic fungi from Ajellomycetaceae.</title>
        <authorList>
            <person name="Munoz J.F."/>
            <person name="Mcewen J.G."/>
            <person name="Clay O.K."/>
            <person name="Cuomo C.A."/>
        </authorList>
    </citation>
    <scope>NUCLEOTIDE SEQUENCE [LARGE SCALE GENOMIC DNA]</scope>
    <source>
        <strain evidence="3 4">UAMH5409</strain>
    </source>
</reference>
<dbReference type="PANTHER" id="PTHR43037:SF4">
    <property type="entry name" value="PEPTIDASE S9 PROLYL OLIGOPEPTIDASE CATALYTIC DOMAIN-CONTAINING PROTEIN"/>
    <property type="match status" value="1"/>
</dbReference>
<organism evidence="3 4">
    <name type="scientific">Helicocarpus griseus UAMH5409</name>
    <dbReference type="NCBI Taxonomy" id="1447875"/>
    <lineage>
        <taxon>Eukaryota</taxon>
        <taxon>Fungi</taxon>
        <taxon>Dikarya</taxon>
        <taxon>Ascomycota</taxon>
        <taxon>Pezizomycotina</taxon>
        <taxon>Eurotiomycetes</taxon>
        <taxon>Eurotiomycetidae</taxon>
        <taxon>Onygenales</taxon>
        <taxon>Ajellomycetaceae</taxon>
        <taxon>Helicocarpus</taxon>
    </lineage>
</organism>
<dbReference type="Gene3D" id="3.40.50.1820">
    <property type="entry name" value="alpha/beta hydrolase"/>
    <property type="match status" value="1"/>
</dbReference>
<sequence>MASMSPVIERSVAKAPTTISLSNEWQVLGPFKTGTREAAWGADPLEILGGFRNLSYGHDPQATFPSALGINGKVGWSIVEAAEIVNSTNKDGSATAKATLDVGFPGIDWPFLRSIYGWAALQFQAWARGVITVAGSGADDGLTVALFTDGLLEFWVDGELYFGGDFYTYRRAPVVVKLAAGEHVVDLRLVRDVRALGGVGEPRIRTVVEVQQRSDDEVLEFDADSLLAGEIVGGRLASPFASLIVGNNRDVWAEVTDIQIVGAVSTGLALSLLDAPITLAPYQSRPVAFRIDFGEQASSDFSFLFSYKVEADEEVRETKAVTVNLTQRTMEEAQKYTFLHPGGIVSYAILRPPLNKTCELGGKRKLPVFVDLHGAGLEADSDQVRHMLDAAYGVCAWMLFPTGVTPWSGDDWHTWGAADVQAAVAAIPDWMEAVAWEGPGVTLGDWLMSGHSNGGQGTWFFLTHQPDKVIAAAPVSGYSSIENYVPFTMWHDGQAAIASVIQTSRQSFKHELLMENFAGTPILQQHGSADDNVPAYHSRLLHQLIWENKWQSDYHELPGKGHWFDGVLVTPQLLDFYSSNTNQPSYDHLLPEKFSFSVPNSGDMGSRGGIMVDQLTSPDKNGRIQVAREAGGLWRLKTRNVHRFHLIFTNMRVTTYPTQLIVDDSQTPFAVPAATNATWFVKDEVTGSWAISGDDSWQDISQRHGRQNGAMDAILRTQGRFTIRICSTEPESDKIALQASRNLLQYFGADSQILRRRHANCTSQTTEPTRGNLITLSTGSSLPAPLHPSYPITISQTHLALRLATSITTSSSSFSLEPGLGAIFLRPLPNQRLELVVWGADAAGLRQASRLVPLVTGVGQPDFVVLGPSCGWTGVVGVYAAGFLGWEWGISGGSFVI</sequence>
<dbReference type="SUPFAM" id="SSF53474">
    <property type="entry name" value="alpha/beta-Hydrolases"/>
    <property type="match status" value="1"/>
</dbReference>
<dbReference type="EMBL" id="PDNB01000016">
    <property type="protein sequence ID" value="PGH16555.1"/>
    <property type="molecule type" value="Genomic_DNA"/>
</dbReference>
<dbReference type="Proteomes" id="UP000223968">
    <property type="component" value="Unassembled WGS sequence"/>
</dbReference>
<name>A0A2B7Y5S3_9EURO</name>
<dbReference type="Pfam" id="PF00326">
    <property type="entry name" value="Peptidase_S9"/>
    <property type="match status" value="1"/>
</dbReference>
<evidence type="ECO:0000259" key="2">
    <source>
        <dbReference type="Pfam" id="PF00326"/>
    </source>
</evidence>
<evidence type="ECO:0000256" key="1">
    <source>
        <dbReference type="ARBA" id="ARBA00022729"/>
    </source>
</evidence>
<dbReference type="STRING" id="1447875.A0A2B7Y5S3"/>
<dbReference type="OrthoDB" id="449091at2759"/>
<dbReference type="InterPro" id="IPR001375">
    <property type="entry name" value="Peptidase_S9_cat"/>
</dbReference>
<dbReference type="InterPro" id="IPR029058">
    <property type="entry name" value="AB_hydrolase_fold"/>
</dbReference>